<keyword evidence="2" id="KW-0732">Signal</keyword>
<dbReference type="InterPro" id="IPR032675">
    <property type="entry name" value="LRR_dom_sf"/>
</dbReference>
<dbReference type="Pfam" id="PF13855">
    <property type="entry name" value="LRR_8"/>
    <property type="match status" value="1"/>
</dbReference>
<dbReference type="SMART" id="SM00369">
    <property type="entry name" value="LRR_TYP"/>
    <property type="match status" value="4"/>
</dbReference>
<keyword evidence="5" id="KW-1185">Reference proteome</keyword>
<proteinExistence type="predicted"/>
<name>A0ABM1F910_PRICU</name>
<keyword evidence="1" id="KW-0433">Leucine-rich repeat</keyword>
<evidence type="ECO:0000256" key="4">
    <source>
        <dbReference type="SAM" id="MobiDB-lite"/>
    </source>
</evidence>
<dbReference type="SUPFAM" id="SSF52058">
    <property type="entry name" value="L domain-like"/>
    <property type="match status" value="1"/>
</dbReference>
<dbReference type="InterPro" id="IPR001611">
    <property type="entry name" value="Leu-rich_rpt"/>
</dbReference>
<reference evidence="6" key="1">
    <citation type="submission" date="2025-08" db="UniProtKB">
        <authorList>
            <consortium name="RefSeq"/>
        </authorList>
    </citation>
    <scope>IDENTIFICATION</scope>
</reference>
<organism evidence="5 6">
    <name type="scientific">Priapulus caudatus</name>
    <name type="common">Priapulid worm</name>
    <dbReference type="NCBI Taxonomy" id="37621"/>
    <lineage>
        <taxon>Eukaryota</taxon>
        <taxon>Metazoa</taxon>
        <taxon>Ecdysozoa</taxon>
        <taxon>Scalidophora</taxon>
        <taxon>Priapulida</taxon>
        <taxon>Priapulimorpha</taxon>
        <taxon>Priapulimorphida</taxon>
        <taxon>Priapulidae</taxon>
        <taxon>Priapulus</taxon>
    </lineage>
</organism>
<dbReference type="RefSeq" id="XP_014680931.1">
    <property type="nucleotide sequence ID" value="XM_014825445.1"/>
</dbReference>
<dbReference type="PANTHER" id="PTHR24373">
    <property type="entry name" value="SLIT RELATED LEUCINE-RICH REPEAT NEURONAL PROTEIN"/>
    <property type="match status" value="1"/>
</dbReference>
<keyword evidence="3" id="KW-0677">Repeat</keyword>
<accession>A0ABM1F910</accession>
<dbReference type="PANTHER" id="PTHR24373:SF370">
    <property type="entry name" value="FISH-LIPS, ISOFORM E"/>
    <property type="match status" value="1"/>
</dbReference>
<evidence type="ECO:0000256" key="3">
    <source>
        <dbReference type="ARBA" id="ARBA00022737"/>
    </source>
</evidence>
<dbReference type="Gene3D" id="3.80.10.10">
    <property type="entry name" value="Ribonuclease Inhibitor"/>
    <property type="match status" value="1"/>
</dbReference>
<evidence type="ECO:0000313" key="6">
    <source>
        <dbReference type="RefSeq" id="XP_014680931.1"/>
    </source>
</evidence>
<dbReference type="InterPro" id="IPR050328">
    <property type="entry name" value="Dev_Immune_Receptor"/>
</dbReference>
<evidence type="ECO:0000256" key="1">
    <source>
        <dbReference type="ARBA" id="ARBA00022614"/>
    </source>
</evidence>
<dbReference type="GeneID" id="106820849"/>
<protein>
    <submittedName>
        <fullName evidence="6">Leucine-rich repeat-containing G-protein coupled receptor 5-like</fullName>
    </submittedName>
</protein>
<sequence length="213" mass="23514">MQCTLRTRDAIISASFTIFNDDKDDDDDIDRDEINDDDDDIDRDEINDDDDDDDYGDDDDIAMTTTTCRGVARRTMASLMMVLSLLPLCLSLELTFDNVTNITAHEVKDLVNTTTLTLSGSAITAIDSDTFSGMEHLKQLTITDSSLAEVPYSALGNLKCLKTLDLSSNLIATVHSDSFVNVSNTLQHLLLDSNHIEAIPVDALRSLYNLQTL</sequence>
<evidence type="ECO:0000256" key="2">
    <source>
        <dbReference type="ARBA" id="ARBA00022729"/>
    </source>
</evidence>
<dbReference type="InterPro" id="IPR003591">
    <property type="entry name" value="Leu-rich_rpt_typical-subtyp"/>
</dbReference>
<evidence type="ECO:0000313" key="5">
    <source>
        <dbReference type="Proteomes" id="UP000695022"/>
    </source>
</evidence>
<dbReference type="PROSITE" id="PS51450">
    <property type="entry name" value="LRR"/>
    <property type="match status" value="1"/>
</dbReference>
<gene>
    <name evidence="6" type="primary">LOC106820849</name>
</gene>
<feature type="region of interest" description="Disordered" evidence="4">
    <location>
        <begin position="27"/>
        <end position="58"/>
    </location>
</feature>
<dbReference type="Proteomes" id="UP000695022">
    <property type="component" value="Unplaced"/>
</dbReference>